<dbReference type="AlphaFoldDB" id="T0YIA4"/>
<gene>
    <name evidence="2" type="ORF">B1A_19831</name>
</gene>
<dbReference type="EC" id="1.4.3.1" evidence="2"/>
<dbReference type="Gene3D" id="3.30.9.10">
    <property type="entry name" value="D-Amino Acid Oxidase, subunit A, domain 2"/>
    <property type="match status" value="1"/>
</dbReference>
<evidence type="ECO:0000313" key="2">
    <source>
        <dbReference type="EMBL" id="EQD31652.1"/>
    </source>
</evidence>
<keyword evidence="2" id="KW-0560">Oxidoreductase</keyword>
<evidence type="ECO:0000259" key="1">
    <source>
        <dbReference type="Pfam" id="PF01266"/>
    </source>
</evidence>
<reference evidence="2" key="1">
    <citation type="submission" date="2013-08" db="EMBL/GenBank/DDBJ databases">
        <authorList>
            <person name="Mendez C."/>
            <person name="Richter M."/>
            <person name="Ferrer M."/>
            <person name="Sanchez J."/>
        </authorList>
    </citation>
    <scope>NUCLEOTIDE SEQUENCE</scope>
</reference>
<comment type="caution">
    <text evidence="2">The sequence shown here is derived from an EMBL/GenBank/DDBJ whole genome shotgun (WGS) entry which is preliminary data.</text>
</comment>
<proteinExistence type="predicted"/>
<organism evidence="2">
    <name type="scientific">mine drainage metagenome</name>
    <dbReference type="NCBI Taxonomy" id="410659"/>
    <lineage>
        <taxon>unclassified sequences</taxon>
        <taxon>metagenomes</taxon>
        <taxon>ecological metagenomes</taxon>
    </lineage>
</organism>
<reference evidence="2" key="2">
    <citation type="journal article" date="2014" name="ISME J.">
        <title>Microbial stratification in low pH oxic and suboxic macroscopic growths along an acid mine drainage.</title>
        <authorList>
            <person name="Mendez-Garcia C."/>
            <person name="Mesa V."/>
            <person name="Sprenger R.R."/>
            <person name="Richter M."/>
            <person name="Diez M.S."/>
            <person name="Solano J."/>
            <person name="Bargiela R."/>
            <person name="Golyshina O.V."/>
            <person name="Manteca A."/>
            <person name="Ramos J.L."/>
            <person name="Gallego J.R."/>
            <person name="Llorente I."/>
            <person name="Martins Dos Santos V.A."/>
            <person name="Jensen O.N."/>
            <person name="Pelaez A.I."/>
            <person name="Sanchez J."/>
            <person name="Ferrer M."/>
        </authorList>
    </citation>
    <scope>NUCLEOTIDE SEQUENCE</scope>
</reference>
<protein>
    <submittedName>
        <fullName evidence="2">FAD dependent oxidoreductase domain protein</fullName>
        <ecNumber evidence="2">1.4.3.1</ecNumber>
    </submittedName>
</protein>
<dbReference type="EMBL" id="AUZX01014631">
    <property type="protein sequence ID" value="EQD31652.1"/>
    <property type="molecule type" value="Genomic_DNA"/>
</dbReference>
<name>T0YIA4_9ZZZZ</name>
<feature type="domain" description="FAD dependent oxidoreductase" evidence="1">
    <location>
        <begin position="1"/>
        <end position="119"/>
    </location>
</feature>
<dbReference type="Pfam" id="PF01266">
    <property type="entry name" value="DAO"/>
    <property type="match status" value="1"/>
</dbReference>
<dbReference type="InterPro" id="IPR006076">
    <property type="entry name" value="FAD-dep_OxRdtase"/>
</dbReference>
<dbReference type="GO" id="GO:0008445">
    <property type="term" value="F:D-aspartate oxidase activity"/>
    <property type="evidence" value="ECO:0007669"/>
    <property type="project" value="UniProtKB-EC"/>
</dbReference>
<sequence length="121" mass="13621">HLAERGYSVVLLERHRIGWGASGRSGGEVLHGVACAQETLDRLIGADGSRVVWEVASEAVSLTRALIERHRIECDWTDGYMLAALKRRHDRELRAHIEALQTRFNYGTVRYVPGDELRATL</sequence>
<feature type="non-terminal residue" evidence="2">
    <location>
        <position position="121"/>
    </location>
</feature>
<dbReference type="SUPFAM" id="SSF51905">
    <property type="entry name" value="FAD/NAD(P)-binding domain"/>
    <property type="match status" value="1"/>
</dbReference>
<accession>T0YIA4</accession>
<feature type="non-terminal residue" evidence="2">
    <location>
        <position position="1"/>
    </location>
</feature>
<dbReference type="Gene3D" id="3.50.50.60">
    <property type="entry name" value="FAD/NAD(P)-binding domain"/>
    <property type="match status" value="1"/>
</dbReference>
<dbReference type="InterPro" id="IPR036188">
    <property type="entry name" value="FAD/NAD-bd_sf"/>
</dbReference>